<proteinExistence type="predicted"/>
<reference evidence="2" key="1">
    <citation type="journal article" date="2013" name="Science">
        <title>The Amborella genome and the evolution of flowering plants.</title>
        <authorList>
            <consortium name="Amborella Genome Project"/>
        </authorList>
    </citation>
    <scope>NUCLEOTIDE SEQUENCE [LARGE SCALE GENOMIC DNA]</scope>
</reference>
<organism evidence="1 2">
    <name type="scientific">Amborella trichopoda</name>
    <dbReference type="NCBI Taxonomy" id="13333"/>
    <lineage>
        <taxon>Eukaryota</taxon>
        <taxon>Viridiplantae</taxon>
        <taxon>Streptophyta</taxon>
        <taxon>Embryophyta</taxon>
        <taxon>Tracheophyta</taxon>
        <taxon>Spermatophyta</taxon>
        <taxon>Magnoliopsida</taxon>
        <taxon>Amborellales</taxon>
        <taxon>Amborellaceae</taxon>
        <taxon>Amborella</taxon>
    </lineage>
</organism>
<evidence type="ECO:0000313" key="1">
    <source>
        <dbReference type="EMBL" id="ERN08644.1"/>
    </source>
</evidence>
<dbReference type="HOGENOM" id="CLU_2761142_0_0_1"/>
<gene>
    <name evidence="1" type="ORF">AMTR_s00017p00203520</name>
</gene>
<dbReference type="EMBL" id="KI393256">
    <property type="protein sequence ID" value="ERN08644.1"/>
    <property type="molecule type" value="Genomic_DNA"/>
</dbReference>
<name>W1PLK6_AMBTC</name>
<dbReference type="Proteomes" id="UP000017836">
    <property type="component" value="Unassembled WGS sequence"/>
</dbReference>
<keyword evidence="2" id="KW-1185">Reference proteome</keyword>
<protein>
    <submittedName>
        <fullName evidence="1">Uncharacterized protein</fullName>
    </submittedName>
</protein>
<sequence>MRRTRESIFENNIWIEEILEIVDRRWRDQLHRDIYAADDADILEGVRNCIYRLEPDIETQMKCMQQVNLN</sequence>
<dbReference type="AlphaFoldDB" id="W1PLK6"/>
<dbReference type="Gramene" id="ERN08644">
    <property type="protein sequence ID" value="ERN08644"/>
    <property type="gene ID" value="AMTR_s00017p00203520"/>
</dbReference>
<evidence type="ECO:0000313" key="2">
    <source>
        <dbReference type="Proteomes" id="UP000017836"/>
    </source>
</evidence>
<accession>W1PLK6</accession>